<evidence type="ECO:0000256" key="1">
    <source>
        <dbReference type="ARBA" id="ARBA00023002"/>
    </source>
</evidence>
<evidence type="ECO:0000313" key="7">
    <source>
        <dbReference type="Proteomes" id="UP001629745"/>
    </source>
</evidence>
<sequence>MTISATTRVQTDGGAEPSSPSRRLRARNPRTGKEDYVVTPPSPSEVESLAASLRNAQRRWRDLGIEGRIEVMLRWADAIDSEHDRIATAEGIDTGRRRVSDEVPYMVSAAVRDWCAKAPGIVESAVLEGRSSVMPDVTFTTQLDPYALVGIISPWNHPFLLSSTDAIPALIAGCAVLVKPSEITPRFIEPVMASIARVPELAAVFAYVPGAADVGRTLIDNVDALCFTGSVSTGRTVAAACASRFIPAFLELGGKDAAIVTSSADPSSAAAAVLKGSVHNTGQLCFSTERIYVDRTIYDTFVAELVSQSEALELTYPDPSHGHIGPFILEQQAKIVDDQLQDAVDRGATLLTGGTSVKLGGGLYMRPTVVVGVDHTMKLMTEETFGPVMPVMPFEGIDEAVNLANDTEFGLSGAVISGSVEESEAIARRLDAGAISLQDTSLTIGIMRDVEKVAFKGSGLGGSRMGPAGLLRFLRKKALILRTGPVVGMDALAEHSRGQ</sequence>
<feature type="compositionally biased region" description="Polar residues" evidence="4">
    <location>
        <begin position="1"/>
        <end position="10"/>
    </location>
</feature>
<protein>
    <submittedName>
        <fullName evidence="6">Aldehyde dehydrogenase family protein</fullName>
    </submittedName>
</protein>
<dbReference type="InterPro" id="IPR016163">
    <property type="entry name" value="Ald_DH_C"/>
</dbReference>
<dbReference type="PANTHER" id="PTHR11699">
    <property type="entry name" value="ALDEHYDE DEHYDROGENASE-RELATED"/>
    <property type="match status" value="1"/>
</dbReference>
<comment type="similarity">
    <text evidence="3">Belongs to the aldehyde dehydrogenase family.</text>
</comment>
<dbReference type="RefSeq" id="WP_420162654.1">
    <property type="nucleotide sequence ID" value="NZ_JBDLNV010000001.1"/>
</dbReference>
<dbReference type="Proteomes" id="UP001629745">
    <property type="component" value="Unassembled WGS sequence"/>
</dbReference>
<reference evidence="6 7" key="1">
    <citation type="submission" date="2023-11" db="EMBL/GenBank/DDBJ databases">
        <authorList>
            <person name="Val-Calvo J."/>
            <person name="Scortti M."/>
            <person name="Vazquez-Boland J."/>
        </authorList>
    </citation>
    <scope>NUCLEOTIDE SEQUENCE [LARGE SCALE GENOMIC DNA]</scope>
    <source>
        <strain evidence="6 7">PAM 2766</strain>
    </source>
</reference>
<dbReference type="InterPro" id="IPR016161">
    <property type="entry name" value="Ald_DH/histidinol_DH"/>
</dbReference>
<dbReference type="InterPro" id="IPR015590">
    <property type="entry name" value="Aldehyde_DH_dom"/>
</dbReference>
<evidence type="ECO:0000256" key="2">
    <source>
        <dbReference type="PROSITE-ProRule" id="PRU10007"/>
    </source>
</evidence>
<dbReference type="PROSITE" id="PS00687">
    <property type="entry name" value="ALDEHYDE_DEHYDR_GLU"/>
    <property type="match status" value="1"/>
</dbReference>
<evidence type="ECO:0000259" key="5">
    <source>
        <dbReference type="Pfam" id="PF00171"/>
    </source>
</evidence>
<dbReference type="SUPFAM" id="SSF53720">
    <property type="entry name" value="ALDH-like"/>
    <property type="match status" value="1"/>
</dbReference>
<accession>A0ABW9F988</accession>
<keyword evidence="7" id="KW-1185">Reference proteome</keyword>
<dbReference type="EMBL" id="JBDLNV010000001">
    <property type="protein sequence ID" value="MFM1722065.1"/>
    <property type="molecule type" value="Genomic_DNA"/>
</dbReference>
<evidence type="ECO:0000313" key="6">
    <source>
        <dbReference type="EMBL" id="MFM1722065.1"/>
    </source>
</evidence>
<name>A0ABW9F988_9NOCA</name>
<feature type="domain" description="Aldehyde dehydrogenase" evidence="5">
    <location>
        <begin position="21"/>
        <end position="478"/>
    </location>
</feature>
<gene>
    <name evidence="6" type="ORF">ABEU20_000608</name>
</gene>
<dbReference type="Gene3D" id="3.40.309.10">
    <property type="entry name" value="Aldehyde Dehydrogenase, Chain A, domain 2"/>
    <property type="match status" value="1"/>
</dbReference>
<dbReference type="Pfam" id="PF00171">
    <property type="entry name" value="Aldedh"/>
    <property type="match status" value="1"/>
</dbReference>
<keyword evidence="1 3" id="KW-0560">Oxidoreductase</keyword>
<evidence type="ECO:0000256" key="3">
    <source>
        <dbReference type="RuleBase" id="RU003345"/>
    </source>
</evidence>
<proteinExistence type="inferred from homology"/>
<feature type="active site" evidence="2">
    <location>
        <position position="251"/>
    </location>
</feature>
<dbReference type="InterPro" id="IPR029510">
    <property type="entry name" value="Ald_DH_CS_GLU"/>
</dbReference>
<feature type="region of interest" description="Disordered" evidence="4">
    <location>
        <begin position="1"/>
        <end position="43"/>
    </location>
</feature>
<dbReference type="Gene3D" id="3.40.605.10">
    <property type="entry name" value="Aldehyde Dehydrogenase, Chain A, domain 1"/>
    <property type="match status" value="1"/>
</dbReference>
<organism evidence="6 7">
    <name type="scientific">Rhodococcus parequi</name>
    <dbReference type="NCBI Taxonomy" id="3137122"/>
    <lineage>
        <taxon>Bacteria</taxon>
        <taxon>Bacillati</taxon>
        <taxon>Actinomycetota</taxon>
        <taxon>Actinomycetes</taxon>
        <taxon>Mycobacteriales</taxon>
        <taxon>Nocardiaceae</taxon>
        <taxon>Rhodococcus</taxon>
    </lineage>
</organism>
<evidence type="ECO:0000256" key="4">
    <source>
        <dbReference type="SAM" id="MobiDB-lite"/>
    </source>
</evidence>
<comment type="caution">
    <text evidence="6">The sequence shown here is derived from an EMBL/GenBank/DDBJ whole genome shotgun (WGS) entry which is preliminary data.</text>
</comment>
<dbReference type="InterPro" id="IPR016162">
    <property type="entry name" value="Ald_DH_N"/>
</dbReference>